<accession>A0A9E9C455</accession>
<keyword evidence="2 5" id="KW-0812">Transmembrane</keyword>
<sequence>MERKQTSYLLWLTIFLGFGGLHRLYNGKIATGVLWFFTWGLFGVGQMVDLLLIPDMVDEHELRRRMKYGLLYDPSQPVVTRTLEPPQLATPQAPLRIQLLKAAQARGGKLSVTQGVVDTGADFAEVEAELTAMAKKGYAGIQNDPNTGVVLYDFHEL</sequence>
<dbReference type="KEGG" id="tsin:OXH18_21245"/>
<gene>
    <name evidence="7" type="ORF">OXH18_21245</name>
</gene>
<dbReference type="InterPro" id="IPR007829">
    <property type="entry name" value="TM2"/>
</dbReference>
<evidence type="ECO:0000313" key="8">
    <source>
        <dbReference type="Proteomes" id="UP001163152"/>
    </source>
</evidence>
<feature type="transmembrane region" description="Helical" evidence="5">
    <location>
        <begin position="37"/>
        <end position="57"/>
    </location>
</feature>
<keyword evidence="8" id="KW-1185">Reference proteome</keyword>
<evidence type="ECO:0000256" key="1">
    <source>
        <dbReference type="ARBA" id="ARBA00004141"/>
    </source>
</evidence>
<dbReference type="GO" id="GO:0016020">
    <property type="term" value="C:membrane"/>
    <property type="evidence" value="ECO:0007669"/>
    <property type="project" value="UniProtKB-SubCell"/>
</dbReference>
<evidence type="ECO:0000313" key="7">
    <source>
        <dbReference type="EMBL" id="WAL59671.1"/>
    </source>
</evidence>
<dbReference type="RefSeq" id="WP_268609465.1">
    <property type="nucleotide sequence ID" value="NZ_CP113797.1"/>
</dbReference>
<dbReference type="AlphaFoldDB" id="A0A9E9C455"/>
<evidence type="ECO:0000256" key="4">
    <source>
        <dbReference type="ARBA" id="ARBA00023136"/>
    </source>
</evidence>
<dbReference type="Proteomes" id="UP001163152">
    <property type="component" value="Chromosome"/>
</dbReference>
<comment type="subcellular location">
    <subcellularLocation>
        <location evidence="1">Membrane</location>
        <topology evidence="1">Multi-pass membrane protein</topology>
    </subcellularLocation>
</comment>
<dbReference type="Pfam" id="PF05154">
    <property type="entry name" value="TM2"/>
    <property type="match status" value="1"/>
</dbReference>
<dbReference type="InterPro" id="IPR050932">
    <property type="entry name" value="TM2D1-3-like"/>
</dbReference>
<protein>
    <submittedName>
        <fullName evidence="7">NINE protein</fullName>
    </submittedName>
</protein>
<keyword evidence="3 5" id="KW-1133">Transmembrane helix</keyword>
<evidence type="ECO:0000256" key="2">
    <source>
        <dbReference type="ARBA" id="ARBA00022692"/>
    </source>
</evidence>
<evidence type="ECO:0000256" key="5">
    <source>
        <dbReference type="SAM" id="Phobius"/>
    </source>
</evidence>
<dbReference type="PANTHER" id="PTHR21016">
    <property type="entry name" value="BETA-AMYLOID BINDING PROTEIN-RELATED"/>
    <property type="match status" value="1"/>
</dbReference>
<proteinExistence type="predicted"/>
<feature type="transmembrane region" description="Helical" evidence="5">
    <location>
        <begin position="7"/>
        <end position="25"/>
    </location>
</feature>
<dbReference type="PANTHER" id="PTHR21016:SF25">
    <property type="entry name" value="TM2 DOMAIN-CONTAINING PROTEIN DDB_G0277895-RELATED"/>
    <property type="match status" value="1"/>
</dbReference>
<organism evidence="7 8">
    <name type="scientific">Thermocoleostomius sinensis A174</name>
    <dbReference type="NCBI Taxonomy" id="2016057"/>
    <lineage>
        <taxon>Bacteria</taxon>
        <taxon>Bacillati</taxon>
        <taxon>Cyanobacteriota</taxon>
        <taxon>Cyanophyceae</taxon>
        <taxon>Oculatellales</taxon>
        <taxon>Oculatellaceae</taxon>
        <taxon>Thermocoleostomius</taxon>
    </lineage>
</organism>
<name>A0A9E9C455_9CYAN</name>
<dbReference type="EMBL" id="CP113797">
    <property type="protein sequence ID" value="WAL59671.1"/>
    <property type="molecule type" value="Genomic_DNA"/>
</dbReference>
<feature type="domain" description="TM2" evidence="6">
    <location>
        <begin position="6"/>
        <end position="50"/>
    </location>
</feature>
<reference evidence="7" key="1">
    <citation type="submission" date="2022-12" db="EMBL/GenBank/DDBJ databases">
        <title>Polyphasic identification of a Novel Hot-Spring Cyanobacterium Ocullathermofonsia sinensis gen nov. sp. nov. and Genomic Insights on its Adaptations to the Thermal Habitat.</title>
        <authorList>
            <person name="Daroch M."/>
            <person name="Tang J."/>
            <person name="Jiang Y."/>
        </authorList>
    </citation>
    <scope>NUCLEOTIDE SEQUENCE</scope>
    <source>
        <strain evidence="7">PKUAC-SCTA174</strain>
    </source>
</reference>
<evidence type="ECO:0000256" key="3">
    <source>
        <dbReference type="ARBA" id="ARBA00022989"/>
    </source>
</evidence>
<keyword evidence="4 5" id="KW-0472">Membrane</keyword>
<evidence type="ECO:0000259" key="6">
    <source>
        <dbReference type="Pfam" id="PF05154"/>
    </source>
</evidence>